<sequence>MDGKVRTLLERIAAEGIDASSAIYKTAAYDGVNDVAVNGPEWIDAHTLAISATGQAVTFIEFGAGKLRYGSHPWRDDLGFKAGGYGKGQGAMSKRQFWAYKGSAGDARAGGIEIRPGIIKTQGNAPSRAMYEGEKAMRRRIKAIAKEVFAT</sequence>
<organism evidence="1">
    <name type="scientific">Siphoviridae sp. ctzyE57</name>
    <dbReference type="NCBI Taxonomy" id="2827982"/>
    <lineage>
        <taxon>Viruses</taxon>
        <taxon>Duplodnaviria</taxon>
        <taxon>Heunggongvirae</taxon>
        <taxon>Uroviricota</taxon>
        <taxon>Caudoviricetes</taxon>
    </lineage>
</organism>
<accession>A0A8S5SHR5</accession>
<reference evidence="1" key="1">
    <citation type="journal article" date="2021" name="Proc. Natl. Acad. Sci. U.S.A.">
        <title>A Catalog of Tens of Thousands of Viruses from Human Metagenomes Reveals Hidden Associations with Chronic Diseases.</title>
        <authorList>
            <person name="Tisza M.J."/>
            <person name="Buck C.B."/>
        </authorList>
    </citation>
    <scope>NUCLEOTIDE SEQUENCE</scope>
    <source>
        <strain evidence="1">CtzyE57</strain>
    </source>
</reference>
<evidence type="ECO:0000313" key="1">
    <source>
        <dbReference type="EMBL" id="DAF50154.1"/>
    </source>
</evidence>
<name>A0A8S5SHR5_9CAUD</name>
<proteinExistence type="predicted"/>
<dbReference type="EMBL" id="BK032592">
    <property type="protein sequence ID" value="DAF50154.1"/>
    <property type="molecule type" value="Genomic_DNA"/>
</dbReference>
<protein>
    <submittedName>
        <fullName evidence="1">Uncharacterized protein</fullName>
    </submittedName>
</protein>